<comment type="similarity">
    <text evidence="1 3">Belongs to the short-chain dehydrogenases/reductases (SDR) family.</text>
</comment>
<dbReference type="PRINTS" id="PR00081">
    <property type="entry name" value="GDHRDH"/>
</dbReference>
<dbReference type="PROSITE" id="PS00061">
    <property type="entry name" value="ADH_SHORT"/>
    <property type="match status" value="1"/>
</dbReference>
<evidence type="ECO:0000313" key="6">
    <source>
        <dbReference type="Proteomes" id="UP001054857"/>
    </source>
</evidence>
<dbReference type="InterPro" id="IPR002347">
    <property type="entry name" value="SDR_fam"/>
</dbReference>
<evidence type="ECO:0000313" key="5">
    <source>
        <dbReference type="EMBL" id="GFR39750.1"/>
    </source>
</evidence>
<dbReference type="PRINTS" id="PR00080">
    <property type="entry name" value="SDRFAMILY"/>
</dbReference>
<feature type="compositionally biased region" description="Polar residues" evidence="4">
    <location>
        <begin position="15"/>
        <end position="28"/>
    </location>
</feature>
<dbReference type="FunFam" id="3.40.50.720:FF:000047">
    <property type="entry name" value="NADP-dependent L-serine/L-allo-threonine dehydrogenase"/>
    <property type="match status" value="1"/>
</dbReference>
<dbReference type="PANTHER" id="PTHR42901">
    <property type="entry name" value="ALCOHOL DEHYDROGENASE"/>
    <property type="match status" value="1"/>
</dbReference>
<dbReference type="PANTHER" id="PTHR42901:SF1">
    <property type="entry name" value="ALCOHOL DEHYDROGENASE"/>
    <property type="match status" value="1"/>
</dbReference>
<dbReference type="AlphaFoldDB" id="A0AAD3DDH8"/>
<proteinExistence type="inferred from homology"/>
<accession>A0AAD3DDH8</accession>
<dbReference type="InterPro" id="IPR036291">
    <property type="entry name" value="NAD(P)-bd_dom_sf"/>
</dbReference>
<dbReference type="EMBL" id="BMAR01000001">
    <property type="protein sequence ID" value="GFR39750.1"/>
    <property type="molecule type" value="Genomic_DNA"/>
</dbReference>
<sequence length="300" mass="32505">MSLVDLDNIERISHTTQGLENMASTSGTARPPRPPLYQPLNISEWTVLITGASSGFGEAMAWRFAEAGCRLVLVARRLDRLESLRDQLQFTYHVPVHTVQLDVRNIAEVDLLPQQLPESFANVDILVNNAGLALGTASVQDNNIDDAITMIETNVTSVIAMTRAFLAGMLERGRGHIVNISSNAGREAYAGGSVYCATKHALTAFTTAARHDLVGTPIRVTCISPGAAQTEFSLVRYKGDQSAADAVYRGFEPLSAEDIADNVLYACTRPEHVQIADMLVLATNQASAKNVARVLDPQER</sequence>
<name>A0AAD3DDH8_9CHLO</name>
<keyword evidence="6" id="KW-1185">Reference proteome</keyword>
<protein>
    <submittedName>
        <fullName evidence="5">Uncharacterized protein</fullName>
    </submittedName>
</protein>
<feature type="region of interest" description="Disordered" evidence="4">
    <location>
        <begin position="15"/>
        <end position="35"/>
    </location>
</feature>
<reference evidence="5 6" key="1">
    <citation type="journal article" date="2021" name="Sci. Rep.">
        <title>Genome sequencing of the multicellular alga Astrephomene provides insights into convergent evolution of germ-soma differentiation.</title>
        <authorList>
            <person name="Yamashita S."/>
            <person name="Yamamoto K."/>
            <person name="Matsuzaki R."/>
            <person name="Suzuki S."/>
            <person name="Yamaguchi H."/>
            <person name="Hirooka S."/>
            <person name="Minakuchi Y."/>
            <person name="Miyagishima S."/>
            <person name="Kawachi M."/>
            <person name="Toyoda A."/>
            <person name="Nozaki H."/>
        </authorList>
    </citation>
    <scope>NUCLEOTIDE SEQUENCE [LARGE SCALE GENOMIC DNA]</scope>
    <source>
        <strain evidence="5 6">NIES-4017</strain>
    </source>
</reference>
<dbReference type="InterPro" id="IPR020904">
    <property type="entry name" value="Sc_DH/Rdtase_CS"/>
</dbReference>
<organism evidence="5 6">
    <name type="scientific">Astrephomene gubernaculifera</name>
    <dbReference type="NCBI Taxonomy" id="47775"/>
    <lineage>
        <taxon>Eukaryota</taxon>
        <taxon>Viridiplantae</taxon>
        <taxon>Chlorophyta</taxon>
        <taxon>core chlorophytes</taxon>
        <taxon>Chlorophyceae</taxon>
        <taxon>CS clade</taxon>
        <taxon>Chlamydomonadales</taxon>
        <taxon>Astrephomenaceae</taxon>
        <taxon>Astrephomene</taxon>
    </lineage>
</organism>
<dbReference type="SUPFAM" id="SSF51735">
    <property type="entry name" value="NAD(P)-binding Rossmann-fold domains"/>
    <property type="match status" value="1"/>
</dbReference>
<comment type="caution">
    <text evidence="5">The sequence shown here is derived from an EMBL/GenBank/DDBJ whole genome shotgun (WGS) entry which is preliminary data.</text>
</comment>
<evidence type="ECO:0000256" key="4">
    <source>
        <dbReference type="SAM" id="MobiDB-lite"/>
    </source>
</evidence>
<gene>
    <name evidence="5" type="ORF">Agub_g233</name>
</gene>
<evidence type="ECO:0000256" key="2">
    <source>
        <dbReference type="ARBA" id="ARBA00023002"/>
    </source>
</evidence>
<dbReference type="Proteomes" id="UP001054857">
    <property type="component" value="Unassembled WGS sequence"/>
</dbReference>
<dbReference type="Gene3D" id="3.40.50.720">
    <property type="entry name" value="NAD(P)-binding Rossmann-like Domain"/>
    <property type="match status" value="1"/>
</dbReference>
<evidence type="ECO:0000256" key="3">
    <source>
        <dbReference type="RuleBase" id="RU000363"/>
    </source>
</evidence>
<keyword evidence="2" id="KW-0560">Oxidoreductase</keyword>
<evidence type="ECO:0000256" key="1">
    <source>
        <dbReference type="ARBA" id="ARBA00006484"/>
    </source>
</evidence>
<dbReference type="Pfam" id="PF00106">
    <property type="entry name" value="adh_short"/>
    <property type="match status" value="1"/>
</dbReference>
<dbReference type="GO" id="GO:0016616">
    <property type="term" value="F:oxidoreductase activity, acting on the CH-OH group of donors, NAD or NADP as acceptor"/>
    <property type="evidence" value="ECO:0007669"/>
    <property type="project" value="UniProtKB-ARBA"/>
</dbReference>